<feature type="signal peptide" evidence="1">
    <location>
        <begin position="1"/>
        <end position="16"/>
    </location>
</feature>
<keyword evidence="3" id="KW-1185">Reference proteome</keyword>
<evidence type="ECO:0000313" key="3">
    <source>
        <dbReference type="Proteomes" id="UP000801492"/>
    </source>
</evidence>
<dbReference type="EMBL" id="VTPC01000842">
    <property type="protein sequence ID" value="KAF2904137.1"/>
    <property type="molecule type" value="Genomic_DNA"/>
</dbReference>
<gene>
    <name evidence="2" type="ORF">ILUMI_02026</name>
</gene>
<evidence type="ECO:0000256" key="1">
    <source>
        <dbReference type="SAM" id="SignalP"/>
    </source>
</evidence>
<evidence type="ECO:0000313" key="2">
    <source>
        <dbReference type="EMBL" id="KAF2904137.1"/>
    </source>
</evidence>
<proteinExistence type="predicted"/>
<dbReference type="Proteomes" id="UP000801492">
    <property type="component" value="Unassembled WGS sequence"/>
</dbReference>
<protein>
    <submittedName>
        <fullName evidence="2">Uncharacterized protein</fullName>
    </submittedName>
</protein>
<dbReference type="OrthoDB" id="10634112at2759"/>
<reference evidence="2" key="1">
    <citation type="submission" date="2019-08" db="EMBL/GenBank/DDBJ databases">
        <title>The genome of the North American firefly Photinus pyralis.</title>
        <authorList>
            <consortium name="Photinus pyralis genome working group"/>
            <person name="Fallon T.R."/>
            <person name="Sander Lower S.E."/>
            <person name="Weng J.-K."/>
        </authorList>
    </citation>
    <scope>NUCLEOTIDE SEQUENCE</scope>
    <source>
        <strain evidence="2">TRF0915ILg1</strain>
        <tissue evidence="2">Whole body</tissue>
    </source>
</reference>
<dbReference type="AlphaFoldDB" id="A0A8K0GJN2"/>
<organism evidence="2 3">
    <name type="scientific">Ignelater luminosus</name>
    <name type="common">Cucubano</name>
    <name type="synonym">Pyrophorus luminosus</name>
    <dbReference type="NCBI Taxonomy" id="2038154"/>
    <lineage>
        <taxon>Eukaryota</taxon>
        <taxon>Metazoa</taxon>
        <taxon>Ecdysozoa</taxon>
        <taxon>Arthropoda</taxon>
        <taxon>Hexapoda</taxon>
        <taxon>Insecta</taxon>
        <taxon>Pterygota</taxon>
        <taxon>Neoptera</taxon>
        <taxon>Endopterygota</taxon>
        <taxon>Coleoptera</taxon>
        <taxon>Polyphaga</taxon>
        <taxon>Elateriformia</taxon>
        <taxon>Elateroidea</taxon>
        <taxon>Elateridae</taxon>
        <taxon>Agrypninae</taxon>
        <taxon>Pyrophorini</taxon>
        <taxon>Ignelater</taxon>
    </lineage>
</organism>
<keyword evidence="1" id="KW-0732">Signal</keyword>
<accession>A0A8K0GJN2</accession>
<comment type="caution">
    <text evidence="2">The sequence shown here is derived from an EMBL/GenBank/DDBJ whole genome shotgun (WGS) entry which is preliminary data.</text>
</comment>
<name>A0A8K0GJN2_IGNLU</name>
<feature type="chain" id="PRO_5035448277" evidence="1">
    <location>
        <begin position="17"/>
        <end position="558"/>
    </location>
</feature>
<sequence>MTLTFLFLLIVGSIKCKPEISNTFLKLALREILTTEVVGTCNDVSQIFNIEPNRSGEGWIRAENLKDLVNNNSDSFLEENSFQLKSFVFDNETELLLSTMFEKIYEKLANLKDTKLNETVYNLRKINSSARGYHLLNIFNVVYGPNNNSQRVAVENILKIKLLNLSKLNLQNRSSFYNRNESFDDYGYFEYLSEQELRNYARSITCTFLILANFSGNYHYVKELLQPLEVINEDENSSLAMLIFVNKFFNSIMEREGNPRSLFRILCMNYVVDQLYTVNPFNRSELFAIEDEDNKEIKRHFEKLKKTHPEGILTLLLEWRLLLHDLLEKSDISEYLLLLDKTFRVVEQRRRFRILNNVVYRRSNDAAVRQALIERIKEKLKNVKRNGTRVEKALAHIKSAIDESETPTPLLQFAEDYLDQLTDSKMNILPSVYKYITRQLNTIEPINASRVNEFREQKIEQVTVLLNEFRQKDPRSIDTMALDWLFDLKLQILMRNRTATIFDILRNTYREVQRKRDERMKQVPRSVLNLEKSSIKEFLKVNQLSEEDQLKLHYALGM</sequence>